<dbReference type="SUPFAM" id="SSF52047">
    <property type="entry name" value="RNI-like"/>
    <property type="match status" value="1"/>
</dbReference>
<protein>
    <recommendedName>
        <fullName evidence="3">F-box domain-containing protein</fullName>
    </recommendedName>
</protein>
<evidence type="ECO:0000313" key="2">
    <source>
        <dbReference type="Proteomes" id="UP000717328"/>
    </source>
</evidence>
<keyword evidence="2" id="KW-1185">Reference proteome</keyword>
<comment type="caution">
    <text evidence="1">The sequence shown here is derived from an EMBL/GenBank/DDBJ whole genome shotgun (WGS) entry which is preliminary data.</text>
</comment>
<reference evidence="1" key="1">
    <citation type="submission" date="2021-02" db="EMBL/GenBank/DDBJ databases">
        <authorList>
            <person name="Nieuwenhuis M."/>
            <person name="Van De Peppel L.J.J."/>
        </authorList>
    </citation>
    <scope>NUCLEOTIDE SEQUENCE</scope>
    <source>
        <strain evidence="1">D49</strain>
    </source>
</reference>
<name>A0A9P7GLT0_9AGAR</name>
<reference evidence="1" key="2">
    <citation type="submission" date="2021-10" db="EMBL/GenBank/DDBJ databases">
        <title>Phylogenomics reveals ancestral predisposition of the termite-cultivated fungus Termitomyces towards a domesticated lifestyle.</title>
        <authorList>
            <person name="Auxier B."/>
            <person name="Grum-Grzhimaylo A."/>
            <person name="Cardenas M.E."/>
            <person name="Lodge J.D."/>
            <person name="Laessoe T."/>
            <person name="Pedersen O."/>
            <person name="Smith M.E."/>
            <person name="Kuyper T.W."/>
            <person name="Franco-Molano E.A."/>
            <person name="Baroni T.J."/>
            <person name="Aanen D.K."/>
        </authorList>
    </citation>
    <scope>NUCLEOTIDE SEQUENCE</scope>
    <source>
        <strain evidence="1">D49</strain>
    </source>
</reference>
<organism evidence="1 2">
    <name type="scientific">Sphagnurus paluster</name>
    <dbReference type="NCBI Taxonomy" id="117069"/>
    <lineage>
        <taxon>Eukaryota</taxon>
        <taxon>Fungi</taxon>
        <taxon>Dikarya</taxon>
        <taxon>Basidiomycota</taxon>
        <taxon>Agaricomycotina</taxon>
        <taxon>Agaricomycetes</taxon>
        <taxon>Agaricomycetidae</taxon>
        <taxon>Agaricales</taxon>
        <taxon>Tricholomatineae</taxon>
        <taxon>Lyophyllaceae</taxon>
        <taxon>Sphagnurus</taxon>
    </lineage>
</organism>
<proteinExistence type="predicted"/>
<dbReference type="OrthoDB" id="2745898at2759"/>
<evidence type="ECO:0000313" key="1">
    <source>
        <dbReference type="EMBL" id="KAG5650853.1"/>
    </source>
</evidence>
<dbReference type="EMBL" id="JABCKI010000348">
    <property type="protein sequence ID" value="KAG5650853.1"/>
    <property type="molecule type" value="Genomic_DNA"/>
</dbReference>
<accession>A0A9P7GLT0</accession>
<sequence length="417" mass="47872">MAPNIPIEIIIHIIDRIPLDIDSKKDRLSLSKCSTVSRAFKTPCQSRLFSNIRLISFNGPARCRSLLTTLTRSPHLARLIRSLDIQNGWMKVKRLDGTQKTMWTLAEPAFPPVLDLLSALESIQLRSSTVRAFRWNIIGEAIQTSLLRLFELPSLTKICLRNVIIPPTVFARSPQLAYFGLHKSAIDLSQDLSHHTQEIHHPHLQTLHISSQMACVVWGDLRAFLDLSQLEELVLEDADAKGLDVVAAIFEKNEQSLVRFTWILPIMSEYFFSNIPWVSEFPLPARVRSMDLSILDAKAYEQRDMATPSTLTWVLYALRKLGSLPRRPELEHVVMRLVFEPSHHYHLFTHPIWEELDVTLAGDGDNFRSLRRFELFLSNAHSCAEDILDHWVATMTERPGFSWCIVRESQSRPWAQQ</sequence>
<evidence type="ECO:0008006" key="3">
    <source>
        <dbReference type="Google" id="ProtNLM"/>
    </source>
</evidence>
<dbReference type="AlphaFoldDB" id="A0A9P7GLT0"/>
<dbReference type="Proteomes" id="UP000717328">
    <property type="component" value="Unassembled WGS sequence"/>
</dbReference>
<gene>
    <name evidence="1" type="ORF">H0H81_010750</name>
</gene>